<dbReference type="PANTHER" id="PTHR13633">
    <property type="entry name" value="MITOCHONDRIAL TRANSCRIPTION RESCUE FACTOR 1"/>
    <property type="match status" value="1"/>
</dbReference>
<reference evidence="3 4" key="1">
    <citation type="submission" date="2023-07" db="EMBL/GenBank/DDBJ databases">
        <title>The novel representative of Negativicutes class, Anaeroselena agilis gen. nov. sp. nov.</title>
        <authorList>
            <person name="Prokofeva M.I."/>
            <person name="Elcheninov A.G."/>
            <person name="Klyukina A."/>
            <person name="Kublanov I.V."/>
            <person name="Frolov E.N."/>
            <person name="Podosokorskaya O.A."/>
        </authorList>
    </citation>
    <scope>NUCLEOTIDE SEQUENCE [LARGE SCALE GENOMIC DNA]</scope>
    <source>
        <strain evidence="3 4">4137-cl</strain>
    </source>
</reference>
<dbReference type="Gene3D" id="3.10.290.10">
    <property type="entry name" value="RNA-binding S4 domain"/>
    <property type="match status" value="1"/>
</dbReference>
<gene>
    <name evidence="3" type="ORF">Q4T40_09835</name>
</gene>
<dbReference type="Gene3D" id="3.30.1370.160">
    <property type="match status" value="1"/>
</dbReference>
<evidence type="ECO:0000256" key="1">
    <source>
        <dbReference type="PROSITE-ProRule" id="PRU00182"/>
    </source>
</evidence>
<dbReference type="PANTHER" id="PTHR13633:SF3">
    <property type="entry name" value="MITOCHONDRIAL TRANSCRIPTION RESCUE FACTOR 1"/>
    <property type="match status" value="1"/>
</dbReference>
<dbReference type="RefSeq" id="WP_413780049.1">
    <property type="nucleotide sequence ID" value="NZ_JAUOZS010000001.1"/>
</dbReference>
<organism evidence="3 4">
    <name type="scientific">Anaeroselena agilis</name>
    <dbReference type="NCBI Taxonomy" id="3063788"/>
    <lineage>
        <taxon>Bacteria</taxon>
        <taxon>Bacillati</taxon>
        <taxon>Bacillota</taxon>
        <taxon>Negativicutes</taxon>
        <taxon>Acetonemataceae</taxon>
        <taxon>Anaeroselena</taxon>
    </lineage>
</organism>
<accession>A0ABU3NXL9</accession>
<dbReference type="CDD" id="cd00165">
    <property type="entry name" value="S4"/>
    <property type="match status" value="1"/>
</dbReference>
<dbReference type="PROSITE" id="PS50889">
    <property type="entry name" value="S4"/>
    <property type="match status" value="1"/>
</dbReference>
<keyword evidence="4" id="KW-1185">Reference proteome</keyword>
<dbReference type="InterPro" id="IPR036986">
    <property type="entry name" value="S4_RNA-bd_sf"/>
</dbReference>
<dbReference type="Pfam" id="PF01479">
    <property type="entry name" value="S4"/>
    <property type="match status" value="1"/>
</dbReference>
<dbReference type="InterPro" id="IPR040591">
    <property type="entry name" value="RqcP2_RBD"/>
</dbReference>
<sequence length="261" mass="28472">MSEREKILRFYRASGESDLAARLVDLAEGALKSRRYKVSEFLDPFGYSIAETVAAHYPRVKLEADGGYQGAERVRAAFVEEDFRGTPDFELAALAAEVDVRYWSISHRDVLGAVLALGVKREVVGDIVMGGRGCQIVCDAALAGFIKDNLRKIGAAPVELAPIALADIAPREEKVKEIRATVASLRLDTIAAAGYGTSRSQMTEEIEAAKVKVNWQDAKGPAQTIKAGDVISMRGRGRVEVVEILGQTKKGRTSIYLKRFI</sequence>
<dbReference type="SMART" id="SM00363">
    <property type="entry name" value="S4"/>
    <property type="match status" value="1"/>
</dbReference>
<name>A0ABU3NXL9_9FIRM</name>
<evidence type="ECO:0000259" key="2">
    <source>
        <dbReference type="SMART" id="SM00363"/>
    </source>
</evidence>
<dbReference type="Gene3D" id="3.30.70.330">
    <property type="match status" value="1"/>
</dbReference>
<dbReference type="InterPro" id="IPR012677">
    <property type="entry name" value="Nucleotide-bd_a/b_plait_sf"/>
</dbReference>
<dbReference type="EMBL" id="JAUOZS010000001">
    <property type="protein sequence ID" value="MDT8901541.1"/>
    <property type="molecule type" value="Genomic_DNA"/>
</dbReference>
<feature type="domain" description="RNA-binding S4" evidence="2">
    <location>
        <begin position="185"/>
        <end position="249"/>
    </location>
</feature>
<evidence type="ECO:0000313" key="3">
    <source>
        <dbReference type="EMBL" id="MDT8901541.1"/>
    </source>
</evidence>
<dbReference type="SUPFAM" id="SSF55174">
    <property type="entry name" value="Alpha-L RNA-binding motif"/>
    <property type="match status" value="1"/>
</dbReference>
<dbReference type="InterPro" id="IPR002942">
    <property type="entry name" value="S4_RNA-bd"/>
</dbReference>
<comment type="caution">
    <text evidence="3">The sequence shown here is derived from an EMBL/GenBank/DDBJ whole genome shotgun (WGS) entry which is preliminary data.</text>
</comment>
<keyword evidence="1" id="KW-0694">RNA-binding</keyword>
<dbReference type="Pfam" id="PF17774">
    <property type="entry name" value="YlmH_RBD"/>
    <property type="match status" value="1"/>
</dbReference>
<evidence type="ECO:0000313" key="4">
    <source>
        <dbReference type="Proteomes" id="UP001254848"/>
    </source>
</evidence>
<dbReference type="Proteomes" id="UP001254848">
    <property type="component" value="Unassembled WGS sequence"/>
</dbReference>
<protein>
    <submittedName>
        <fullName evidence="3">YlmH/Sll1252 family protein</fullName>
    </submittedName>
</protein>
<proteinExistence type="predicted"/>